<accession>A0A7K1FQ01</accession>
<dbReference type="RefSeq" id="WP_154770169.1">
    <property type="nucleotide sequence ID" value="NZ_WLYK01000008.1"/>
</dbReference>
<name>A0A7K1FQ01_9ACTN</name>
<dbReference type="SUPFAM" id="SSF53474">
    <property type="entry name" value="alpha/beta-Hydrolases"/>
    <property type="match status" value="1"/>
</dbReference>
<keyword evidence="3" id="KW-1185">Reference proteome</keyword>
<comment type="caution">
    <text evidence="2">The sequence shown here is derived from an EMBL/GenBank/DDBJ whole genome shotgun (WGS) entry which is preliminary data.</text>
</comment>
<feature type="domain" description="AB hydrolase-1" evidence="1">
    <location>
        <begin position="21"/>
        <end position="123"/>
    </location>
</feature>
<evidence type="ECO:0000313" key="2">
    <source>
        <dbReference type="EMBL" id="MTD16228.1"/>
    </source>
</evidence>
<dbReference type="EMBL" id="WLYK01000008">
    <property type="protein sequence ID" value="MTD16228.1"/>
    <property type="molecule type" value="Genomic_DNA"/>
</dbReference>
<dbReference type="InterPro" id="IPR000073">
    <property type="entry name" value="AB_hydrolase_1"/>
</dbReference>
<dbReference type="Proteomes" id="UP000460221">
    <property type="component" value="Unassembled WGS sequence"/>
</dbReference>
<reference evidence="2 3" key="1">
    <citation type="submission" date="2019-11" db="EMBL/GenBank/DDBJ databases">
        <authorList>
            <person name="Jiang L.-Q."/>
        </authorList>
    </citation>
    <scope>NUCLEOTIDE SEQUENCE [LARGE SCALE GENOMIC DNA]</scope>
    <source>
        <strain evidence="2 3">YIM 132087</strain>
    </source>
</reference>
<organism evidence="2 3">
    <name type="scientific">Nakamurella alba</name>
    <dbReference type="NCBI Taxonomy" id="2665158"/>
    <lineage>
        <taxon>Bacteria</taxon>
        <taxon>Bacillati</taxon>
        <taxon>Actinomycetota</taxon>
        <taxon>Actinomycetes</taxon>
        <taxon>Nakamurellales</taxon>
        <taxon>Nakamurellaceae</taxon>
        <taxon>Nakamurella</taxon>
    </lineage>
</organism>
<dbReference type="PANTHER" id="PTHR43433">
    <property type="entry name" value="HYDROLASE, ALPHA/BETA FOLD FAMILY PROTEIN"/>
    <property type="match status" value="1"/>
</dbReference>
<dbReference type="GO" id="GO:0016787">
    <property type="term" value="F:hydrolase activity"/>
    <property type="evidence" value="ECO:0007669"/>
    <property type="project" value="UniProtKB-KW"/>
</dbReference>
<evidence type="ECO:0000313" key="3">
    <source>
        <dbReference type="Proteomes" id="UP000460221"/>
    </source>
</evidence>
<evidence type="ECO:0000259" key="1">
    <source>
        <dbReference type="Pfam" id="PF00561"/>
    </source>
</evidence>
<dbReference type="AlphaFoldDB" id="A0A7K1FQ01"/>
<dbReference type="InterPro" id="IPR050471">
    <property type="entry name" value="AB_hydrolase"/>
</dbReference>
<dbReference type="PRINTS" id="PR00111">
    <property type="entry name" value="ABHYDROLASE"/>
</dbReference>
<dbReference type="Gene3D" id="3.40.50.1820">
    <property type="entry name" value="alpha/beta hydrolase"/>
    <property type="match status" value="1"/>
</dbReference>
<proteinExistence type="predicted"/>
<dbReference type="InterPro" id="IPR029058">
    <property type="entry name" value="AB_hydrolase_fold"/>
</dbReference>
<keyword evidence="2" id="KW-0378">Hydrolase</keyword>
<gene>
    <name evidence="2" type="ORF">GIS00_20015</name>
</gene>
<dbReference type="Pfam" id="PF00561">
    <property type="entry name" value="Abhydrolase_1"/>
    <property type="match status" value="1"/>
</dbReference>
<dbReference type="PANTHER" id="PTHR43433:SF5">
    <property type="entry name" value="AB HYDROLASE-1 DOMAIN-CONTAINING PROTEIN"/>
    <property type="match status" value="1"/>
</dbReference>
<protein>
    <submittedName>
        <fullName evidence="2">Alpha/beta fold hydrolase</fullName>
    </submittedName>
</protein>
<sequence>MVDHVTTTPHPVGWSSEGSGPALVLLHGLGGDRNFWAAEMSSLAQRFRVIAPDLRGSGGTPSGPDGHRIADLADDVAAILDDIAVETAHVVGFSMGGLVAQAFAVRHPGRLRRLVLASTYAVMNPQSRMFLDAVRDVVVSTGSMRAVYPLVCPWLFSLEFQADPANAAWFETPADDGESPSGWLAQYAAQREFDGTPDLAGISAPTLVLHGAADALVAGSDALALVEGIPGAGLRAFAGAGHLINLELPGEFLGEVGDFLTTRR</sequence>